<dbReference type="EMBL" id="BRXW01000141">
    <property type="protein sequence ID" value="GMI09754.1"/>
    <property type="molecule type" value="Genomic_DNA"/>
</dbReference>
<dbReference type="Proteomes" id="UP001165122">
    <property type="component" value="Unassembled WGS sequence"/>
</dbReference>
<sequence length="405" mass="45726">MITHSLALGTNKNDRSESLISDGDSGLDLLLSYSRPPPKTRLRQLMEKLAHFLAVSTFLALLVLIPVITIQALKDKNSQDDHVAFYSSAAFVGLTVPISIYGIYGHLSNYNQPRVQKYVVRILWMVPLYSLQSWLSLRFHDSSVWIESLRDMYESYTLASFLYYLIEVLGGEEEITRTLLDQPEQTYGRHGRFMSLFFSDWSGPLFLSRCKWGVLQYVVVKVFCVVLTILCEAAGTYGNGEFSLTSGYFYVTFFANVSQCLALYVLVKLFYAVKLSLMAIGAKPYGKFACVKGVVFFTWWQGVGIAVLTNYGIIHERGTWSQDDVADGLQDYLITVEMLFFAIAHMYTFSYTEYCVDEDMGLPRSGGTFGEALWSSSVPSEIGEDIKTEVFARKKKEESPSILSI</sequence>
<protein>
    <submittedName>
        <fullName evidence="6">Uncharacterized protein</fullName>
    </submittedName>
</protein>
<keyword evidence="2 5" id="KW-0812">Transmembrane</keyword>
<keyword evidence="3 5" id="KW-1133">Transmembrane helix</keyword>
<evidence type="ECO:0000313" key="7">
    <source>
        <dbReference type="Proteomes" id="UP001165122"/>
    </source>
</evidence>
<dbReference type="OrthoDB" id="5348404at2759"/>
<evidence type="ECO:0000256" key="3">
    <source>
        <dbReference type="ARBA" id="ARBA00022989"/>
    </source>
</evidence>
<feature type="transmembrane region" description="Helical" evidence="5">
    <location>
        <begin position="85"/>
        <end position="106"/>
    </location>
</feature>
<name>A0A9W7KSA0_9STRA</name>
<evidence type="ECO:0000256" key="1">
    <source>
        <dbReference type="ARBA" id="ARBA00004141"/>
    </source>
</evidence>
<feature type="transmembrane region" description="Helical" evidence="5">
    <location>
        <begin position="247"/>
        <end position="267"/>
    </location>
</feature>
<dbReference type="PANTHER" id="PTHR23423">
    <property type="entry name" value="ORGANIC SOLUTE TRANSPORTER-RELATED"/>
    <property type="match status" value="1"/>
</dbReference>
<comment type="caution">
    <text evidence="6">The sequence shown here is derived from an EMBL/GenBank/DDBJ whole genome shotgun (WGS) entry which is preliminary data.</text>
</comment>
<gene>
    <name evidence="6" type="ORF">TrLO_g389</name>
</gene>
<feature type="transmembrane region" description="Helical" evidence="5">
    <location>
        <begin position="332"/>
        <end position="350"/>
    </location>
</feature>
<accession>A0A9W7KSA0</accession>
<dbReference type="InterPro" id="IPR005178">
    <property type="entry name" value="Ostalpha/TMEM184C"/>
</dbReference>
<comment type="subcellular location">
    <subcellularLocation>
        <location evidence="1">Membrane</location>
        <topology evidence="1">Multi-pass membrane protein</topology>
    </subcellularLocation>
</comment>
<evidence type="ECO:0000256" key="2">
    <source>
        <dbReference type="ARBA" id="ARBA00022692"/>
    </source>
</evidence>
<keyword evidence="7" id="KW-1185">Reference proteome</keyword>
<keyword evidence="4 5" id="KW-0472">Membrane</keyword>
<organism evidence="6 7">
    <name type="scientific">Triparma laevis f. longispina</name>
    <dbReference type="NCBI Taxonomy" id="1714387"/>
    <lineage>
        <taxon>Eukaryota</taxon>
        <taxon>Sar</taxon>
        <taxon>Stramenopiles</taxon>
        <taxon>Ochrophyta</taxon>
        <taxon>Bolidophyceae</taxon>
        <taxon>Parmales</taxon>
        <taxon>Triparmaceae</taxon>
        <taxon>Triparma</taxon>
    </lineage>
</organism>
<reference evidence="7" key="1">
    <citation type="journal article" date="2023" name="Commun. Biol.">
        <title>Genome analysis of Parmales, the sister group of diatoms, reveals the evolutionary specialization of diatoms from phago-mixotrophs to photoautotrophs.</title>
        <authorList>
            <person name="Ban H."/>
            <person name="Sato S."/>
            <person name="Yoshikawa S."/>
            <person name="Yamada K."/>
            <person name="Nakamura Y."/>
            <person name="Ichinomiya M."/>
            <person name="Sato N."/>
            <person name="Blanc-Mathieu R."/>
            <person name="Endo H."/>
            <person name="Kuwata A."/>
            <person name="Ogata H."/>
        </authorList>
    </citation>
    <scope>NUCLEOTIDE SEQUENCE [LARGE SCALE GENOMIC DNA]</scope>
    <source>
        <strain evidence="7">NIES 3700</strain>
    </source>
</reference>
<dbReference type="Pfam" id="PF03619">
    <property type="entry name" value="Solute_trans_a"/>
    <property type="match status" value="1"/>
</dbReference>
<evidence type="ECO:0000256" key="5">
    <source>
        <dbReference type="SAM" id="Phobius"/>
    </source>
</evidence>
<evidence type="ECO:0000256" key="4">
    <source>
        <dbReference type="ARBA" id="ARBA00023136"/>
    </source>
</evidence>
<feature type="transmembrane region" description="Helical" evidence="5">
    <location>
        <begin position="214"/>
        <end position="235"/>
    </location>
</feature>
<dbReference type="GO" id="GO:0016020">
    <property type="term" value="C:membrane"/>
    <property type="evidence" value="ECO:0007669"/>
    <property type="project" value="UniProtKB-SubCell"/>
</dbReference>
<dbReference type="AlphaFoldDB" id="A0A9W7KSA0"/>
<proteinExistence type="predicted"/>
<feature type="transmembrane region" description="Helical" evidence="5">
    <location>
        <begin position="288"/>
        <end position="312"/>
    </location>
</feature>
<feature type="transmembrane region" description="Helical" evidence="5">
    <location>
        <begin position="49"/>
        <end position="73"/>
    </location>
</feature>
<evidence type="ECO:0000313" key="6">
    <source>
        <dbReference type="EMBL" id="GMI09754.1"/>
    </source>
</evidence>
<dbReference type="SMART" id="SM01417">
    <property type="entry name" value="Solute_trans_a"/>
    <property type="match status" value="1"/>
</dbReference>